<dbReference type="GO" id="GO:0006624">
    <property type="term" value="P:vacuolar protein processing"/>
    <property type="evidence" value="ECO:0007669"/>
    <property type="project" value="TreeGrafter"/>
</dbReference>
<dbReference type="GO" id="GO:0004674">
    <property type="term" value="F:protein serine/threonine kinase activity"/>
    <property type="evidence" value="ECO:0007669"/>
    <property type="project" value="UniProtKB-KW"/>
</dbReference>
<dbReference type="PANTHER" id="PTHR45998">
    <property type="entry name" value="SERINE/THREONINE-PROTEIN KINASE 16"/>
    <property type="match status" value="1"/>
</dbReference>
<dbReference type="FunCoup" id="A0A316VJX3">
    <property type="interactions" value="357"/>
</dbReference>
<evidence type="ECO:0000256" key="6">
    <source>
        <dbReference type="ARBA" id="ARBA00022840"/>
    </source>
</evidence>
<dbReference type="GO" id="GO:0005794">
    <property type="term" value="C:Golgi apparatus"/>
    <property type="evidence" value="ECO:0007669"/>
    <property type="project" value="TreeGrafter"/>
</dbReference>
<evidence type="ECO:0000256" key="1">
    <source>
        <dbReference type="ARBA" id="ARBA00012513"/>
    </source>
</evidence>
<keyword evidence="5 13" id="KW-0418">Kinase</keyword>
<evidence type="ECO:0000256" key="11">
    <source>
        <dbReference type="SAM" id="MobiDB-lite"/>
    </source>
</evidence>
<dbReference type="OrthoDB" id="248923at2759"/>
<keyword evidence="14" id="KW-1185">Reference proteome</keyword>
<keyword evidence="4 9" id="KW-0547">Nucleotide-binding</keyword>
<evidence type="ECO:0000256" key="10">
    <source>
        <dbReference type="RuleBase" id="RU000304"/>
    </source>
</evidence>
<evidence type="ECO:0000256" key="8">
    <source>
        <dbReference type="ARBA" id="ARBA00048679"/>
    </source>
</evidence>
<evidence type="ECO:0000256" key="4">
    <source>
        <dbReference type="ARBA" id="ARBA00022741"/>
    </source>
</evidence>
<dbReference type="InterPro" id="IPR017441">
    <property type="entry name" value="Protein_kinase_ATP_BS"/>
</dbReference>
<evidence type="ECO:0000256" key="7">
    <source>
        <dbReference type="ARBA" id="ARBA00047899"/>
    </source>
</evidence>
<evidence type="ECO:0000256" key="3">
    <source>
        <dbReference type="ARBA" id="ARBA00022679"/>
    </source>
</evidence>
<comment type="catalytic activity">
    <reaction evidence="8">
        <text>L-seryl-[protein] + ATP = O-phospho-L-seryl-[protein] + ADP + H(+)</text>
        <dbReference type="Rhea" id="RHEA:17989"/>
        <dbReference type="Rhea" id="RHEA-COMP:9863"/>
        <dbReference type="Rhea" id="RHEA-COMP:11604"/>
        <dbReference type="ChEBI" id="CHEBI:15378"/>
        <dbReference type="ChEBI" id="CHEBI:29999"/>
        <dbReference type="ChEBI" id="CHEBI:30616"/>
        <dbReference type="ChEBI" id="CHEBI:83421"/>
        <dbReference type="ChEBI" id="CHEBI:456216"/>
        <dbReference type="EC" id="2.7.11.1"/>
    </reaction>
</comment>
<dbReference type="EMBL" id="KZ819602">
    <property type="protein sequence ID" value="PWN37909.1"/>
    <property type="molecule type" value="Genomic_DNA"/>
</dbReference>
<dbReference type="PROSITE" id="PS50011">
    <property type="entry name" value="PROTEIN_KINASE_DOM"/>
    <property type="match status" value="1"/>
</dbReference>
<keyword evidence="3" id="KW-0808">Transferase</keyword>
<dbReference type="RefSeq" id="XP_025358211.1">
    <property type="nucleotide sequence ID" value="XM_025496366.1"/>
</dbReference>
<dbReference type="Proteomes" id="UP000245771">
    <property type="component" value="Unassembled WGS sequence"/>
</dbReference>
<dbReference type="Gene3D" id="1.10.510.10">
    <property type="entry name" value="Transferase(Phosphotransferase) domain 1"/>
    <property type="match status" value="2"/>
</dbReference>
<dbReference type="GO" id="GO:0005773">
    <property type="term" value="C:vacuole"/>
    <property type="evidence" value="ECO:0007669"/>
    <property type="project" value="GOC"/>
</dbReference>
<dbReference type="InParanoid" id="A0A316VJX3"/>
<dbReference type="GeneID" id="37018147"/>
<dbReference type="InterPro" id="IPR000719">
    <property type="entry name" value="Prot_kinase_dom"/>
</dbReference>
<protein>
    <recommendedName>
        <fullName evidence="1">non-specific serine/threonine protein kinase</fullName>
        <ecNumber evidence="1">2.7.11.1</ecNumber>
    </recommendedName>
</protein>
<feature type="compositionally biased region" description="Acidic residues" evidence="11">
    <location>
        <begin position="234"/>
        <end position="244"/>
    </location>
</feature>
<dbReference type="STRING" id="1280837.A0A316VJX3"/>
<name>A0A316VJX3_9BASI</name>
<dbReference type="Pfam" id="PF00069">
    <property type="entry name" value="Pkinase"/>
    <property type="match status" value="2"/>
</dbReference>
<evidence type="ECO:0000256" key="5">
    <source>
        <dbReference type="ARBA" id="ARBA00022777"/>
    </source>
</evidence>
<comment type="catalytic activity">
    <reaction evidence="7">
        <text>L-threonyl-[protein] + ATP = O-phospho-L-threonyl-[protein] + ADP + H(+)</text>
        <dbReference type="Rhea" id="RHEA:46608"/>
        <dbReference type="Rhea" id="RHEA-COMP:11060"/>
        <dbReference type="Rhea" id="RHEA-COMP:11605"/>
        <dbReference type="ChEBI" id="CHEBI:15378"/>
        <dbReference type="ChEBI" id="CHEBI:30013"/>
        <dbReference type="ChEBI" id="CHEBI:30616"/>
        <dbReference type="ChEBI" id="CHEBI:61977"/>
        <dbReference type="ChEBI" id="CHEBI:456216"/>
        <dbReference type="EC" id="2.7.11.1"/>
    </reaction>
</comment>
<dbReference type="PANTHER" id="PTHR45998:SF2">
    <property type="entry name" value="SERINE_THREONINE-PROTEIN KINASE 16"/>
    <property type="match status" value="1"/>
</dbReference>
<sequence length="459" mass="49998">MAGYGSLGGRGQDSLLDKIQDSIFAFASSLPCAADLCQTFGGGNAGSSSGTSNNAVSGTLKLNGRNVQIVKLLGEGGFSFVYLARDRESGREFALKKIRCPAGSDALPLALAELEAHRRFRSPNIMQLLDSAVVQDADGKTVYLFLPFHPMGNVQDYINKNLASNRKWAEKSLLEVFLGSCLGVKELHSYKLKDVGADRGGMTIPSSQDDGDHDGAADQAPLLDTQSGRIPNHDDDDDDEDEEGPFGASAAVDGSEPIPSYPPQPKRNAYQERQPRPSGEDLQGLSKGDLVPYAHRDIKPGNIMLSQASTEEGEAVLHPTLMDFGSTVKARVHIKTRRQAIAEQDVAAERSSMAYRAPELFDIKTDTTLTEAVDIWSLGCTLYCMMYSYSPFETPTMMEQGGSVAMAVLQNNWKFPTDNDSYSQATRKIIERCLVTKVEDRAKIDEVIKLTQEALRQVS</sequence>
<dbReference type="PROSITE" id="PS00107">
    <property type="entry name" value="PROTEIN_KINASE_ATP"/>
    <property type="match status" value="1"/>
</dbReference>
<evidence type="ECO:0000256" key="9">
    <source>
        <dbReference type="PROSITE-ProRule" id="PRU10141"/>
    </source>
</evidence>
<feature type="compositionally biased region" description="Basic and acidic residues" evidence="11">
    <location>
        <begin position="269"/>
        <end position="279"/>
    </location>
</feature>
<gene>
    <name evidence="13" type="ORF">FA14DRAFT_119718</name>
</gene>
<dbReference type="SMART" id="SM00220">
    <property type="entry name" value="S_TKc"/>
    <property type="match status" value="1"/>
</dbReference>
<dbReference type="EC" id="2.7.11.1" evidence="1"/>
<accession>A0A316VJX3</accession>
<evidence type="ECO:0000313" key="13">
    <source>
        <dbReference type="EMBL" id="PWN37909.1"/>
    </source>
</evidence>
<comment type="similarity">
    <text evidence="10">Belongs to the protein kinase superfamily.</text>
</comment>
<dbReference type="InterPro" id="IPR011009">
    <property type="entry name" value="Kinase-like_dom_sf"/>
</dbReference>
<dbReference type="GO" id="GO:0005524">
    <property type="term" value="F:ATP binding"/>
    <property type="evidence" value="ECO:0007669"/>
    <property type="project" value="UniProtKB-UniRule"/>
</dbReference>
<feature type="region of interest" description="Disordered" evidence="11">
    <location>
        <begin position="196"/>
        <end position="287"/>
    </location>
</feature>
<dbReference type="GO" id="GO:0032889">
    <property type="term" value="P:regulation of vacuole fusion, non-autophagic"/>
    <property type="evidence" value="ECO:0007669"/>
    <property type="project" value="TreeGrafter"/>
</dbReference>
<evidence type="ECO:0000259" key="12">
    <source>
        <dbReference type="PROSITE" id="PS50011"/>
    </source>
</evidence>
<evidence type="ECO:0000313" key="14">
    <source>
        <dbReference type="Proteomes" id="UP000245771"/>
    </source>
</evidence>
<organism evidence="13 14">
    <name type="scientific">Meira miltonrushii</name>
    <dbReference type="NCBI Taxonomy" id="1280837"/>
    <lineage>
        <taxon>Eukaryota</taxon>
        <taxon>Fungi</taxon>
        <taxon>Dikarya</taxon>
        <taxon>Basidiomycota</taxon>
        <taxon>Ustilaginomycotina</taxon>
        <taxon>Exobasidiomycetes</taxon>
        <taxon>Exobasidiales</taxon>
        <taxon>Brachybasidiaceae</taxon>
        <taxon>Meira</taxon>
    </lineage>
</organism>
<evidence type="ECO:0000256" key="2">
    <source>
        <dbReference type="ARBA" id="ARBA00022527"/>
    </source>
</evidence>
<reference evidence="13 14" key="1">
    <citation type="journal article" date="2018" name="Mol. Biol. Evol.">
        <title>Broad Genomic Sampling Reveals a Smut Pathogenic Ancestry of the Fungal Clade Ustilaginomycotina.</title>
        <authorList>
            <person name="Kijpornyongpan T."/>
            <person name="Mondo S.J."/>
            <person name="Barry K."/>
            <person name="Sandor L."/>
            <person name="Lee J."/>
            <person name="Lipzen A."/>
            <person name="Pangilinan J."/>
            <person name="LaButti K."/>
            <person name="Hainaut M."/>
            <person name="Henrissat B."/>
            <person name="Grigoriev I.V."/>
            <person name="Spatafora J.W."/>
            <person name="Aime M.C."/>
        </authorList>
    </citation>
    <scope>NUCLEOTIDE SEQUENCE [LARGE SCALE GENOMIC DNA]</scope>
    <source>
        <strain evidence="13 14">MCA 3882</strain>
    </source>
</reference>
<feature type="binding site" evidence="9">
    <location>
        <position position="96"/>
    </location>
    <ligand>
        <name>ATP</name>
        <dbReference type="ChEBI" id="CHEBI:30616"/>
    </ligand>
</feature>
<keyword evidence="6 9" id="KW-0067">ATP-binding</keyword>
<proteinExistence type="inferred from homology"/>
<dbReference type="AlphaFoldDB" id="A0A316VJX3"/>
<dbReference type="InterPro" id="IPR052239">
    <property type="entry name" value="Ser/Thr-specific_kinases"/>
</dbReference>
<dbReference type="PROSITE" id="PS00108">
    <property type="entry name" value="PROTEIN_KINASE_ST"/>
    <property type="match status" value="1"/>
</dbReference>
<dbReference type="InterPro" id="IPR008271">
    <property type="entry name" value="Ser/Thr_kinase_AS"/>
</dbReference>
<keyword evidence="2 10" id="KW-0723">Serine/threonine-protein kinase</keyword>
<dbReference type="SUPFAM" id="SSF56112">
    <property type="entry name" value="Protein kinase-like (PK-like)"/>
    <property type="match status" value="2"/>
</dbReference>
<feature type="domain" description="Protein kinase" evidence="12">
    <location>
        <begin position="67"/>
        <end position="455"/>
    </location>
</feature>